<comment type="caution">
    <text evidence="2">The sequence shown here is derived from an EMBL/GenBank/DDBJ whole genome shotgun (WGS) entry which is preliminary data.</text>
</comment>
<dbReference type="Gene3D" id="3.30.160.250">
    <property type="match status" value="1"/>
</dbReference>
<dbReference type="EMBL" id="PFTZ01000083">
    <property type="protein sequence ID" value="PJB51151.1"/>
    <property type="molecule type" value="Genomic_DNA"/>
</dbReference>
<organism evidence="2 3">
    <name type="scientific">Candidatus Berkelbacteria bacterium CG_4_9_14_3_um_filter_39_23</name>
    <dbReference type="NCBI Taxonomy" id="1974508"/>
    <lineage>
        <taxon>Bacteria</taxon>
        <taxon>Candidatus Berkelbacteria</taxon>
    </lineage>
</organism>
<sequence length="80" mass="9048">MEKQYHQIYQYIAVFESDKKMGGYSVTIPALPGCISEGDTFEEALKNIQEAAELYLEDCKNNSNMPFENDAIVAPIKVRV</sequence>
<dbReference type="AlphaFoldDB" id="A0A2M8C4V0"/>
<name>A0A2M8C4V0_9BACT</name>
<evidence type="ECO:0000313" key="3">
    <source>
        <dbReference type="Proteomes" id="UP000229421"/>
    </source>
</evidence>
<reference evidence="3" key="1">
    <citation type="submission" date="2017-09" db="EMBL/GenBank/DDBJ databases">
        <title>Depth-based differentiation of microbial function through sediment-hosted aquifers and enrichment of novel symbionts in the deep terrestrial subsurface.</title>
        <authorList>
            <person name="Probst A.J."/>
            <person name="Ladd B."/>
            <person name="Jarett J.K."/>
            <person name="Geller-Mcgrath D.E."/>
            <person name="Sieber C.M.K."/>
            <person name="Emerson J.B."/>
            <person name="Anantharaman K."/>
            <person name="Thomas B.C."/>
            <person name="Malmstrom R."/>
            <person name="Stieglmeier M."/>
            <person name="Klingl A."/>
            <person name="Woyke T."/>
            <person name="Ryan C.M."/>
            <person name="Banfield J.F."/>
        </authorList>
    </citation>
    <scope>NUCLEOTIDE SEQUENCE [LARGE SCALE GENOMIC DNA]</scope>
</reference>
<accession>A0A2M8C4V0</accession>
<evidence type="ECO:0000313" key="2">
    <source>
        <dbReference type="EMBL" id="PJB51151.1"/>
    </source>
</evidence>
<dbReference type="Pfam" id="PF15919">
    <property type="entry name" value="HicB_lk_antitox"/>
    <property type="match status" value="1"/>
</dbReference>
<dbReference type="InterPro" id="IPR031807">
    <property type="entry name" value="HicB-like"/>
</dbReference>
<protein>
    <recommendedName>
        <fullName evidence="1">HicB-like antitoxin of toxin-antitoxin system domain-containing protein</fullName>
    </recommendedName>
</protein>
<dbReference type="PANTHER" id="PTHR34504">
    <property type="entry name" value="ANTITOXIN HICB"/>
    <property type="match status" value="1"/>
</dbReference>
<dbReference type="SUPFAM" id="SSF143100">
    <property type="entry name" value="TTHA1013/TTHA0281-like"/>
    <property type="match status" value="1"/>
</dbReference>
<feature type="domain" description="HicB-like antitoxin of toxin-antitoxin system" evidence="1">
    <location>
        <begin position="11"/>
        <end position="64"/>
    </location>
</feature>
<dbReference type="InterPro" id="IPR035069">
    <property type="entry name" value="TTHA1013/TTHA0281-like"/>
</dbReference>
<gene>
    <name evidence="2" type="ORF">CO101_02815</name>
</gene>
<proteinExistence type="predicted"/>
<dbReference type="Proteomes" id="UP000229421">
    <property type="component" value="Unassembled WGS sequence"/>
</dbReference>
<dbReference type="PANTHER" id="PTHR34504:SF4">
    <property type="entry name" value="ANTITOXIN HICB"/>
    <property type="match status" value="1"/>
</dbReference>
<dbReference type="InterPro" id="IPR051404">
    <property type="entry name" value="TA_system_antitoxin"/>
</dbReference>
<evidence type="ECO:0000259" key="1">
    <source>
        <dbReference type="Pfam" id="PF15919"/>
    </source>
</evidence>